<gene>
    <name evidence="2" type="ORF">HYPSUDRAFT_199590</name>
</gene>
<protein>
    <submittedName>
        <fullName evidence="2">Uncharacterized protein</fullName>
    </submittedName>
</protein>
<dbReference type="AlphaFoldDB" id="A0A0D2MN99"/>
<accession>A0A0D2MN99</accession>
<evidence type="ECO:0000256" key="1">
    <source>
        <dbReference type="SAM" id="MobiDB-lite"/>
    </source>
</evidence>
<evidence type="ECO:0000313" key="2">
    <source>
        <dbReference type="EMBL" id="KJA25423.1"/>
    </source>
</evidence>
<name>A0A0D2MN99_HYPSF</name>
<organism evidence="2 3">
    <name type="scientific">Hypholoma sublateritium (strain FD-334 SS-4)</name>
    <dbReference type="NCBI Taxonomy" id="945553"/>
    <lineage>
        <taxon>Eukaryota</taxon>
        <taxon>Fungi</taxon>
        <taxon>Dikarya</taxon>
        <taxon>Basidiomycota</taxon>
        <taxon>Agaricomycotina</taxon>
        <taxon>Agaricomycetes</taxon>
        <taxon>Agaricomycetidae</taxon>
        <taxon>Agaricales</taxon>
        <taxon>Agaricineae</taxon>
        <taxon>Strophariaceae</taxon>
        <taxon>Hypholoma</taxon>
    </lineage>
</organism>
<feature type="region of interest" description="Disordered" evidence="1">
    <location>
        <begin position="122"/>
        <end position="152"/>
    </location>
</feature>
<sequence length="298" mass="31932">MSLDNFSEAIHHSTCCSCARHTYKDYICDEGCHLAQYRNSGIYIVSGAGCLEHDGSCYVVPGCPVHDNRPPPGTVVIPLRYHLWAGLRGPQRVVIARHTASVTTVVSLEDIINAADFAPPLPSVSDSQDYPRPPAPNFGTPPPSPTESELDWPTRSNIHKLAASTTSIEAHQHAGPVNIIDNSSHHDPSTMPPLWASPTTTCTVPITLEEAAEVVSLNAAAEAAAQETAEALEAALSTTSEWDNFDNFLSLAEAACISKEHSTALKAAAEAATKRLATRPPMQADRCDTLDVAQYVDN</sequence>
<proteinExistence type="predicted"/>
<dbReference type="Proteomes" id="UP000054270">
    <property type="component" value="Unassembled WGS sequence"/>
</dbReference>
<feature type="compositionally biased region" description="Pro residues" evidence="1">
    <location>
        <begin position="131"/>
        <end position="145"/>
    </location>
</feature>
<evidence type="ECO:0000313" key="3">
    <source>
        <dbReference type="Proteomes" id="UP000054270"/>
    </source>
</evidence>
<reference evidence="3" key="1">
    <citation type="submission" date="2014-04" db="EMBL/GenBank/DDBJ databases">
        <title>Evolutionary Origins and Diversification of the Mycorrhizal Mutualists.</title>
        <authorList>
            <consortium name="DOE Joint Genome Institute"/>
            <consortium name="Mycorrhizal Genomics Consortium"/>
            <person name="Kohler A."/>
            <person name="Kuo A."/>
            <person name="Nagy L.G."/>
            <person name="Floudas D."/>
            <person name="Copeland A."/>
            <person name="Barry K.W."/>
            <person name="Cichocki N."/>
            <person name="Veneault-Fourrey C."/>
            <person name="LaButti K."/>
            <person name="Lindquist E.A."/>
            <person name="Lipzen A."/>
            <person name="Lundell T."/>
            <person name="Morin E."/>
            <person name="Murat C."/>
            <person name="Riley R."/>
            <person name="Ohm R."/>
            <person name="Sun H."/>
            <person name="Tunlid A."/>
            <person name="Henrissat B."/>
            <person name="Grigoriev I.V."/>
            <person name="Hibbett D.S."/>
            <person name="Martin F."/>
        </authorList>
    </citation>
    <scope>NUCLEOTIDE SEQUENCE [LARGE SCALE GENOMIC DNA]</scope>
    <source>
        <strain evidence="3">FD-334 SS-4</strain>
    </source>
</reference>
<keyword evidence="3" id="KW-1185">Reference proteome</keyword>
<dbReference type="EMBL" id="KN817531">
    <property type="protein sequence ID" value="KJA25423.1"/>
    <property type="molecule type" value="Genomic_DNA"/>
</dbReference>